<accession>A0AAE1W8N2</accession>
<feature type="transmembrane region" description="Helical" evidence="1">
    <location>
        <begin position="105"/>
        <end position="126"/>
    </location>
</feature>
<keyword evidence="3" id="KW-1185">Reference proteome</keyword>
<reference evidence="2" key="1">
    <citation type="submission" date="2020-06" db="EMBL/GenBank/DDBJ databases">
        <authorList>
            <person name="Li T."/>
            <person name="Hu X."/>
            <person name="Zhang T."/>
            <person name="Song X."/>
            <person name="Zhang H."/>
            <person name="Dai N."/>
            <person name="Sheng W."/>
            <person name="Hou X."/>
            <person name="Wei L."/>
        </authorList>
    </citation>
    <scope>NUCLEOTIDE SEQUENCE</scope>
    <source>
        <strain evidence="2">K16</strain>
        <tissue evidence="2">Leaf</tissue>
    </source>
</reference>
<reference evidence="2" key="2">
    <citation type="journal article" date="2024" name="Plant">
        <title>Genomic evolution and insights into agronomic trait innovations of Sesamum species.</title>
        <authorList>
            <person name="Miao H."/>
            <person name="Wang L."/>
            <person name="Qu L."/>
            <person name="Liu H."/>
            <person name="Sun Y."/>
            <person name="Le M."/>
            <person name="Wang Q."/>
            <person name="Wei S."/>
            <person name="Zheng Y."/>
            <person name="Lin W."/>
            <person name="Duan Y."/>
            <person name="Cao H."/>
            <person name="Xiong S."/>
            <person name="Wang X."/>
            <person name="Wei L."/>
            <person name="Li C."/>
            <person name="Ma Q."/>
            <person name="Ju M."/>
            <person name="Zhao R."/>
            <person name="Li G."/>
            <person name="Mu C."/>
            <person name="Tian Q."/>
            <person name="Mei H."/>
            <person name="Zhang T."/>
            <person name="Gao T."/>
            <person name="Zhang H."/>
        </authorList>
    </citation>
    <scope>NUCLEOTIDE SEQUENCE</scope>
    <source>
        <strain evidence="2">K16</strain>
    </source>
</reference>
<keyword evidence="1" id="KW-0472">Membrane</keyword>
<dbReference type="AlphaFoldDB" id="A0AAE1W8N2"/>
<feature type="transmembrane region" description="Helical" evidence="1">
    <location>
        <begin position="80"/>
        <end position="99"/>
    </location>
</feature>
<sequence length="294" mass="32979">MSTNSRNANPVHWVNRMISEPYYLLHFLAFFFYIPVRCSAAHVFSPVRSAHLLHREMQALLAFCVLAAIKVVRTESWEAFIADTLFFAKIFLAAIALVVDYRLALWYALAFLVIYIISQQPAYGGLGTSSQLTPLQLETLLTEGNTSRFWMVEFRSLSASSCILSSSFFPDLSITFSTKNLSFGTVDLGLFPNAAEKFGINLESLHQLPTYILFHDGAVISRLPEADSEAKLFDSPVSKSLLSYSRCRSEGMRILKELAPASRQRMAASPCYILLFSPTPTPQTLEKFQSMKTV</sequence>
<keyword evidence="1 2" id="KW-0812">Transmembrane</keyword>
<evidence type="ECO:0000256" key="1">
    <source>
        <dbReference type="SAM" id="Phobius"/>
    </source>
</evidence>
<feature type="transmembrane region" description="Helical" evidence="1">
    <location>
        <begin position="21"/>
        <end position="45"/>
    </location>
</feature>
<gene>
    <name evidence="2" type="ORF">Sango_2218500</name>
</gene>
<dbReference type="EMBL" id="JACGWL010000013">
    <property type="protein sequence ID" value="KAK4388815.1"/>
    <property type="molecule type" value="Genomic_DNA"/>
</dbReference>
<organism evidence="2 3">
    <name type="scientific">Sesamum angolense</name>
    <dbReference type="NCBI Taxonomy" id="2727404"/>
    <lineage>
        <taxon>Eukaryota</taxon>
        <taxon>Viridiplantae</taxon>
        <taxon>Streptophyta</taxon>
        <taxon>Embryophyta</taxon>
        <taxon>Tracheophyta</taxon>
        <taxon>Spermatophyta</taxon>
        <taxon>Magnoliopsida</taxon>
        <taxon>eudicotyledons</taxon>
        <taxon>Gunneridae</taxon>
        <taxon>Pentapetalae</taxon>
        <taxon>asterids</taxon>
        <taxon>lamiids</taxon>
        <taxon>Lamiales</taxon>
        <taxon>Pedaliaceae</taxon>
        <taxon>Sesamum</taxon>
    </lineage>
</organism>
<dbReference type="Proteomes" id="UP001289374">
    <property type="component" value="Unassembled WGS sequence"/>
</dbReference>
<evidence type="ECO:0000313" key="2">
    <source>
        <dbReference type="EMBL" id="KAK4388815.1"/>
    </source>
</evidence>
<proteinExistence type="predicted"/>
<keyword evidence="1" id="KW-1133">Transmembrane helix</keyword>
<dbReference type="InterPro" id="IPR036249">
    <property type="entry name" value="Thioredoxin-like_sf"/>
</dbReference>
<dbReference type="Gene3D" id="3.40.30.10">
    <property type="entry name" value="Glutaredoxin"/>
    <property type="match status" value="1"/>
</dbReference>
<protein>
    <submittedName>
        <fullName evidence="2">Thioredoxin-related transmembrane protein 2</fullName>
    </submittedName>
</protein>
<name>A0AAE1W8N2_9LAMI</name>
<evidence type="ECO:0000313" key="3">
    <source>
        <dbReference type="Proteomes" id="UP001289374"/>
    </source>
</evidence>
<dbReference type="SUPFAM" id="SSF52833">
    <property type="entry name" value="Thioredoxin-like"/>
    <property type="match status" value="1"/>
</dbReference>
<comment type="caution">
    <text evidence="2">The sequence shown here is derived from an EMBL/GenBank/DDBJ whole genome shotgun (WGS) entry which is preliminary data.</text>
</comment>